<dbReference type="RefSeq" id="WP_012223585.1">
    <property type="nucleotide sequence ID" value="NZ_HG422565.1"/>
</dbReference>
<organism evidence="2 3">
    <name type="scientific">Candidatus Neomicrothrix parvicella RN1</name>
    <dbReference type="NCBI Taxonomy" id="1229780"/>
    <lineage>
        <taxon>Bacteria</taxon>
        <taxon>Bacillati</taxon>
        <taxon>Actinomycetota</taxon>
        <taxon>Acidimicrobiia</taxon>
        <taxon>Acidimicrobiales</taxon>
        <taxon>Microthrixaceae</taxon>
        <taxon>Candidatus Neomicrothrix</taxon>
    </lineage>
</organism>
<proteinExistence type="predicted"/>
<protein>
    <recommendedName>
        <fullName evidence="4">Type 4 fimbrial biogenesis protein PilX N-terminal domain-containing protein</fullName>
    </recommendedName>
</protein>
<dbReference type="EMBL" id="CANL01000002">
    <property type="protein sequence ID" value="CCM62318.1"/>
    <property type="molecule type" value="Genomic_DNA"/>
</dbReference>
<reference evidence="2 3" key="1">
    <citation type="journal article" date="2013" name="ISME J.">
        <title>Metabolic model for the filamentous 'Candidatus Microthrix parvicella' based on genomic and metagenomic analyses.</title>
        <authorList>
            <person name="Jon McIlroy S."/>
            <person name="Kristiansen R."/>
            <person name="Albertsen M."/>
            <person name="Michael Karst S."/>
            <person name="Rossetti S."/>
            <person name="Lund Nielsen J."/>
            <person name="Tandoi V."/>
            <person name="James Seviour R."/>
            <person name="Nielsen P.H."/>
        </authorList>
    </citation>
    <scope>NUCLEOTIDE SEQUENCE [LARGE SCALE GENOMIC DNA]</scope>
    <source>
        <strain evidence="2 3">RN1</strain>
    </source>
</reference>
<dbReference type="HOGENOM" id="CLU_1666192_0_0_11"/>
<name>R4YWH6_9ACTN</name>
<gene>
    <name evidence="2" type="ORF">BN381_100205</name>
</gene>
<evidence type="ECO:0000256" key="1">
    <source>
        <dbReference type="SAM" id="Phobius"/>
    </source>
</evidence>
<evidence type="ECO:0000313" key="3">
    <source>
        <dbReference type="Proteomes" id="UP000018291"/>
    </source>
</evidence>
<dbReference type="Proteomes" id="UP000018291">
    <property type="component" value="Unassembled WGS sequence"/>
</dbReference>
<keyword evidence="1" id="KW-0472">Membrane</keyword>
<keyword evidence="1" id="KW-1133">Transmembrane helix</keyword>
<sequence>MKVTRVFRRRLQALRSQRGSSLILVMSIMVIGMLSVVALMSYTTVSLRSASAYQTKTVRVQAASDAVDLAVAEIRKDRSQGTPANPTVTVRYDDASATCTAEPGSGAANPGGGYADRTVRCTGSYSTKELLWTRVQFVDLNGSEPGAVAQELERRVGS</sequence>
<keyword evidence="3" id="KW-1185">Reference proteome</keyword>
<accession>R4YWH6</accession>
<dbReference type="AlphaFoldDB" id="R4YWH6"/>
<dbReference type="STRING" id="1229780.BN381_100205"/>
<feature type="transmembrane region" description="Helical" evidence="1">
    <location>
        <begin position="21"/>
        <end position="42"/>
    </location>
</feature>
<evidence type="ECO:0008006" key="4">
    <source>
        <dbReference type="Google" id="ProtNLM"/>
    </source>
</evidence>
<comment type="caution">
    <text evidence="2">The sequence shown here is derived from an EMBL/GenBank/DDBJ whole genome shotgun (WGS) entry which is preliminary data.</text>
</comment>
<keyword evidence="1" id="KW-0812">Transmembrane</keyword>
<evidence type="ECO:0000313" key="2">
    <source>
        <dbReference type="EMBL" id="CCM62318.1"/>
    </source>
</evidence>